<gene>
    <name evidence="1" type="ORF">GCA01S_052_00430</name>
</gene>
<dbReference type="OrthoDB" id="2972463at2"/>
<dbReference type="Pfam" id="PF19952">
    <property type="entry name" value="DUF6414"/>
    <property type="match status" value="1"/>
</dbReference>
<dbReference type="InterPro" id="IPR045633">
    <property type="entry name" value="DUF6414"/>
</dbReference>
<dbReference type="EMBL" id="BAWO01000052">
    <property type="protein sequence ID" value="GAJ40867.1"/>
    <property type="molecule type" value="Genomic_DNA"/>
</dbReference>
<name>A0A023DHY6_9BACL</name>
<comment type="caution">
    <text evidence="1">The sequence shown here is derived from an EMBL/GenBank/DDBJ whole genome shotgun (WGS) entry which is preliminary data.</text>
</comment>
<dbReference type="RefSeq" id="WP_042410826.1">
    <property type="nucleotide sequence ID" value="NZ_BAWO01000052.1"/>
</dbReference>
<keyword evidence="2" id="KW-1185">Reference proteome</keyword>
<sequence>MSETKEILPITIYLNQKIVFDLLAVIDDGFSQVTKLNISNQEGKKNGVDGSAEIGISNAFGLFGVKSKINARKEKTQTESSSKSEEKVHTPTSLFVKLLSYLEEKNLVKDINNKSDLINLKSGEFVRFNSTLEQNPLVSLLESLEQIGVMAIRFESESKKKSKAQKENQNILKQIKGMRESLTQHDMIDLISTIKTSHETIKAVLPVYIDFFFNRSMNEIIDGNYTVVGKVVKVVLDQTDSINLFRNTGFKLFKQNALEEMFTSFNDQVDEQLELPEIITRINEPALLVIPIAIYS</sequence>
<proteinExistence type="predicted"/>
<evidence type="ECO:0000313" key="1">
    <source>
        <dbReference type="EMBL" id="GAJ40867.1"/>
    </source>
</evidence>
<dbReference type="Proteomes" id="UP000023561">
    <property type="component" value="Unassembled WGS sequence"/>
</dbReference>
<accession>A0A023DHY6</accession>
<protein>
    <submittedName>
        <fullName evidence="1">Uncharacterized protein</fullName>
    </submittedName>
</protein>
<organism evidence="1 2">
    <name type="scientific">Parageobacillus caldoxylosilyticus NBRC 107762</name>
    <dbReference type="NCBI Taxonomy" id="1220594"/>
    <lineage>
        <taxon>Bacteria</taxon>
        <taxon>Bacillati</taxon>
        <taxon>Bacillota</taxon>
        <taxon>Bacilli</taxon>
        <taxon>Bacillales</taxon>
        <taxon>Anoxybacillaceae</taxon>
        <taxon>Saccharococcus</taxon>
    </lineage>
</organism>
<dbReference type="AlphaFoldDB" id="A0A023DHY6"/>
<reference evidence="1 2" key="1">
    <citation type="submission" date="2014-04" db="EMBL/GenBank/DDBJ databases">
        <title>Whole genome shotgun sequence of Geobacillus caldoxylosilyticus NBRC 107762.</title>
        <authorList>
            <person name="Hosoyama A."/>
            <person name="Hosoyama Y."/>
            <person name="Katano-Makiyama Y."/>
            <person name="Tsuchikane K."/>
            <person name="Ohji S."/>
            <person name="Ichikawa N."/>
            <person name="Yamazoe A."/>
            <person name="Fujita N."/>
        </authorList>
    </citation>
    <scope>NUCLEOTIDE SEQUENCE [LARGE SCALE GENOMIC DNA]</scope>
    <source>
        <strain evidence="1 2">NBRC 107762</strain>
    </source>
</reference>
<evidence type="ECO:0000313" key="2">
    <source>
        <dbReference type="Proteomes" id="UP000023561"/>
    </source>
</evidence>